<reference evidence="7 8" key="1">
    <citation type="submission" date="2021-01" db="EMBL/GenBank/DDBJ databases">
        <title>C459-1 draft genome sequence.</title>
        <authorList>
            <person name="Zhang X.-F."/>
        </authorList>
    </citation>
    <scope>NUCLEOTIDE SEQUENCE [LARGE SCALE GENOMIC DNA]</scope>
    <source>
        <strain evidence="8">C459-1</strain>
    </source>
</reference>
<evidence type="ECO:0000256" key="3">
    <source>
        <dbReference type="ARBA" id="ARBA00022801"/>
    </source>
</evidence>
<keyword evidence="8" id="KW-1185">Reference proteome</keyword>
<evidence type="ECO:0000256" key="4">
    <source>
        <dbReference type="ARBA" id="ARBA00022833"/>
    </source>
</evidence>
<evidence type="ECO:0000313" key="7">
    <source>
        <dbReference type="EMBL" id="MBL1409567.1"/>
    </source>
</evidence>
<dbReference type="PROSITE" id="PS50249">
    <property type="entry name" value="MPN"/>
    <property type="match status" value="1"/>
</dbReference>
<accession>A0ABS1R6E2</accession>
<dbReference type="InterPro" id="IPR020891">
    <property type="entry name" value="UPF0758_CS"/>
</dbReference>
<dbReference type="InterPro" id="IPR025657">
    <property type="entry name" value="RadC_JAB"/>
</dbReference>
<evidence type="ECO:0000256" key="5">
    <source>
        <dbReference type="ARBA" id="ARBA00023049"/>
    </source>
</evidence>
<comment type="caution">
    <text evidence="7">The sequence shown here is derived from an EMBL/GenBank/DDBJ whole genome shotgun (WGS) entry which is preliminary data.</text>
</comment>
<dbReference type="PROSITE" id="PS01302">
    <property type="entry name" value="UPF0758"/>
    <property type="match status" value="1"/>
</dbReference>
<evidence type="ECO:0000313" key="8">
    <source>
        <dbReference type="Proteomes" id="UP000625283"/>
    </source>
</evidence>
<dbReference type="PANTHER" id="PTHR30471:SF3">
    <property type="entry name" value="UPF0758 PROTEIN YEES-RELATED"/>
    <property type="match status" value="1"/>
</dbReference>
<protein>
    <submittedName>
        <fullName evidence="7">JAB domain-containing protein</fullName>
    </submittedName>
</protein>
<dbReference type="EMBL" id="JAERTY010000007">
    <property type="protein sequence ID" value="MBL1409567.1"/>
    <property type="molecule type" value="Genomic_DNA"/>
</dbReference>
<keyword evidence="5" id="KW-0482">Metalloprotease</keyword>
<evidence type="ECO:0000256" key="2">
    <source>
        <dbReference type="ARBA" id="ARBA00022723"/>
    </source>
</evidence>
<keyword evidence="1" id="KW-0645">Protease</keyword>
<feature type="domain" description="MPN" evidence="6">
    <location>
        <begin position="25"/>
        <end position="150"/>
    </location>
</feature>
<evidence type="ECO:0000259" key="6">
    <source>
        <dbReference type="PROSITE" id="PS50249"/>
    </source>
</evidence>
<dbReference type="Gene3D" id="3.40.140.10">
    <property type="entry name" value="Cytidine Deaminase, domain 2"/>
    <property type="match status" value="1"/>
</dbReference>
<dbReference type="Proteomes" id="UP000625283">
    <property type="component" value="Unassembled WGS sequence"/>
</dbReference>
<dbReference type="CDD" id="cd08071">
    <property type="entry name" value="MPN_DUF2466"/>
    <property type="match status" value="1"/>
</dbReference>
<organism evidence="7 8">
    <name type="scientific">Sphingobacterium faecale</name>
    <dbReference type="NCBI Taxonomy" id="2803775"/>
    <lineage>
        <taxon>Bacteria</taxon>
        <taxon>Pseudomonadati</taxon>
        <taxon>Bacteroidota</taxon>
        <taxon>Sphingobacteriia</taxon>
        <taxon>Sphingobacteriales</taxon>
        <taxon>Sphingobacteriaceae</taxon>
        <taxon>Sphingobacterium</taxon>
    </lineage>
</organism>
<keyword evidence="2" id="KW-0479">Metal-binding</keyword>
<evidence type="ECO:0000256" key="1">
    <source>
        <dbReference type="ARBA" id="ARBA00022670"/>
    </source>
</evidence>
<dbReference type="InterPro" id="IPR037518">
    <property type="entry name" value="MPN"/>
</dbReference>
<sequence length="155" mass="17197">MENYFNVSEIQVQFLPDFKASERPLISKSSDAYKIFSAHWDAGLMQFLEEFKVLLLNNANRILGIVDISVGSKDAVMVDMRVIFSIALKASACKIILAHNHPSGKLEPSNADKAITTKAKEAGKVLDIEVCDHLIITPDGYYSFADNGELEKSFL</sequence>
<dbReference type="RefSeq" id="WP_202103318.1">
    <property type="nucleotide sequence ID" value="NZ_JAERTY010000007.1"/>
</dbReference>
<gene>
    <name evidence="7" type="ORF">JKG61_12465</name>
</gene>
<proteinExistence type="predicted"/>
<keyword evidence="4" id="KW-0862">Zinc</keyword>
<keyword evidence="3" id="KW-0378">Hydrolase</keyword>
<name>A0ABS1R6E2_9SPHI</name>
<dbReference type="InterPro" id="IPR001405">
    <property type="entry name" value="UPF0758"/>
</dbReference>
<dbReference type="PANTHER" id="PTHR30471">
    <property type="entry name" value="DNA REPAIR PROTEIN RADC"/>
    <property type="match status" value="1"/>
</dbReference>
<dbReference type="Pfam" id="PF04002">
    <property type="entry name" value="RadC"/>
    <property type="match status" value="1"/>
</dbReference>